<proteinExistence type="inferred from homology"/>
<gene>
    <name evidence="9" type="ORF">SAMN02745158_03092</name>
</gene>
<feature type="transmembrane region" description="Helical" evidence="7">
    <location>
        <begin position="189"/>
        <end position="213"/>
    </location>
</feature>
<comment type="similarity">
    <text evidence="7">Belongs to the binding-protein-dependent transport system permease family.</text>
</comment>
<evidence type="ECO:0000256" key="1">
    <source>
        <dbReference type="ARBA" id="ARBA00004651"/>
    </source>
</evidence>
<evidence type="ECO:0000313" key="9">
    <source>
        <dbReference type="EMBL" id="SHF26986.1"/>
    </source>
</evidence>
<keyword evidence="4 7" id="KW-0812">Transmembrane</keyword>
<dbReference type="PANTHER" id="PTHR30193:SF37">
    <property type="entry name" value="INNER MEMBRANE ABC TRANSPORTER PERMEASE PROTEIN YCJO"/>
    <property type="match status" value="1"/>
</dbReference>
<dbReference type="CDD" id="cd06261">
    <property type="entry name" value="TM_PBP2"/>
    <property type="match status" value="1"/>
</dbReference>
<accession>A0A1M5AAC7</accession>
<evidence type="ECO:0000256" key="4">
    <source>
        <dbReference type="ARBA" id="ARBA00022692"/>
    </source>
</evidence>
<keyword evidence="5 7" id="KW-1133">Transmembrane helix</keyword>
<reference evidence="9 10" key="1">
    <citation type="submission" date="2016-11" db="EMBL/GenBank/DDBJ databases">
        <authorList>
            <person name="Jaros S."/>
            <person name="Januszkiewicz K."/>
            <person name="Wedrychowicz H."/>
        </authorList>
    </citation>
    <scope>NUCLEOTIDE SEQUENCE [LARGE SCALE GENOMIC DNA]</scope>
    <source>
        <strain evidence="9 10">DSM 17459</strain>
    </source>
</reference>
<dbReference type="EMBL" id="FQVI01000019">
    <property type="protein sequence ID" value="SHF26986.1"/>
    <property type="molecule type" value="Genomic_DNA"/>
</dbReference>
<dbReference type="InterPro" id="IPR035906">
    <property type="entry name" value="MetI-like_sf"/>
</dbReference>
<feature type="transmembrane region" description="Helical" evidence="7">
    <location>
        <begin position="58"/>
        <end position="81"/>
    </location>
</feature>
<keyword evidence="2 7" id="KW-0813">Transport</keyword>
<evidence type="ECO:0000256" key="3">
    <source>
        <dbReference type="ARBA" id="ARBA00022475"/>
    </source>
</evidence>
<keyword evidence="3" id="KW-1003">Cell membrane</keyword>
<feature type="domain" description="ABC transmembrane type-1" evidence="8">
    <location>
        <begin position="54"/>
        <end position="269"/>
    </location>
</feature>
<evidence type="ECO:0000256" key="7">
    <source>
        <dbReference type="RuleBase" id="RU363032"/>
    </source>
</evidence>
<keyword evidence="10" id="KW-1185">Reference proteome</keyword>
<dbReference type="AlphaFoldDB" id="A0A1M5AAC7"/>
<feature type="transmembrane region" description="Helical" evidence="7">
    <location>
        <begin position="142"/>
        <end position="168"/>
    </location>
</feature>
<dbReference type="Pfam" id="PF00528">
    <property type="entry name" value="BPD_transp_1"/>
    <property type="match status" value="1"/>
</dbReference>
<name>A0A1M5AAC7_9CLOT</name>
<feature type="transmembrane region" description="Helical" evidence="7">
    <location>
        <begin position="93"/>
        <end position="112"/>
    </location>
</feature>
<organism evidence="9 10">
    <name type="scientific">Lactonifactor longoviformis DSM 17459</name>
    <dbReference type="NCBI Taxonomy" id="1122155"/>
    <lineage>
        <taxon>Bacteria</taxon>
        <taxon>Bacillati</taxon>
        <taxon>Bacillota</taxon>
        <taxon>Clostridia</taxon>
        <taxon>Eubacteriales</taxon>
        <taxon>Clostridiaceae</taxon>
        <taxon>Lactonifactor</taxon>
    </lineage>
</organism>
<dbReference type="PROSITE" id="PS50928">
    <property type="entry name" value="ABC_TM1"/>
    <property type="match status" value="1"/>
</dbReference>
<keyword evidence="6 7" id="KW-0472">Membrane</keyword>
<protein>
    <submittedName>
        <fullName evidence="9">Carbohydrate ABC transporter membrane protein 1, CUT1 family (TC 3.A.1.1.-)</fullName>
    </submittedName>
</protein>
<dbReference type="Proteomes" id="UP000184245">
    <property type="component" value="Unassembled WGS sequence"/>
</dbReference>
<evidence type="ECO:0000259" key="8">
    <source>
        <dbReference type="PROSITE" id="PS50928"/>
    </source>
</evidence>
<feature type="transmembrane region" description="Helical" evidence="7">
    <location>
        <begin position="251"/>
        <end position="273"/>
    </location>
</feature>
<dbReference type="PANTHER" id="PTHR30193">
    <property type="entry name" value="ABC TRANSPORTER PERMEASE PROTEIN"/>
    <property type="match status" value="1"/>
</dbReference>
<dbReference type="STRING" id="1122155.SAMN02745158_03092"/>
<evidence type="ECO:0000256" key="5">
    <source>
        <dbReference type="ARBA" id="ARBA00022989"/>
    </source>
</evidence>
<evidence type="ECO:0000256" key="6">
    <source>
        <dbReference type="ARBA" id="ARBA00023136"/>
    </source>
</evidence>
<dbReference type="GO" id="GO:0005886">
    <property type="term" value="C:plasma membrane"/>
    <property type="evidence" value="ECO:0007669"/>
    <property type="project" value="UniProtKB-SubCell"/>
</dbReference>
<feature type="transmembrane region" description="Helical" evidence="7">
    <location>
        <begin position="219"/>
        <end position="239"/>
    </location>
</feature>
<dbReference type="GO" id="GO:0055085">
    <property type="term" value="P:transmembrane transport"/>
    <property type="evidence" value="ECO:0007669"/>
    <property type="project" value="InterPro"/>
</dbReference>
<sequence>MLPGILWYSFIILVPVCLAAYYGMFDWAGGTNKTFLGIQNYLDVIKDPVFRQSLGNNIYLTIVCLAGQIGIAFILAVMLNGRHIKFKGFHRTMSYFPAVLSAVVIGFIWNMIYDYHYGLLNSFLKVIGQGDLAQAWLNNDKLVLLLVAIPLIWQYVGYYLLIIMSALSSVDPQIFEMAEIDGASGFKRAIYITLPLIKNTLIVCVTLCIAGNMKIFDHIYAMTGGGPGTSSSVMAMYAYKTSFMSYKMGYGSAMSIIILIVSLILVAGSRGLLLRFGKDKEV</sequence>
<evidence type="ECO:0000256" key="2">
    <source>
        <dbReference type="ARBA" id="ARBA00022448"/>
    </source>
</evidence>
<dbReference type="InterPro" id="IPR000515">
    <property type="entry name" value="MetI-like"/>
</dbReference>
<dbReference type="Gene3D" id="1.10.3720.10">
    <property type="entry name" value="MetI-like"/>
    <property type="match status" value="1"/>
</dbReference>
<evidence type="ECO:0000313" key="10">
    <source>
        <dbReference type="Proteomes" id="UP000184245"/>
    </source>
</evidence>
<dbReference type="SUPFAM" id="SSF161098">
    <property type="entry name" value="MetI-like"/>
    <property type="match status" value="1"/>
</dbReference>
<dbReference type="InterPro" id="IPR051393">
    <property type="entry name" value="ABC_transporter_permease"/>
</dbReference>
<comment type="subcellular location">
    <subcellularLocation>
        <location evidence="1 7">Cell membrane</location>
        <topology evidence="1 7">Multi-pass membrane protein</topology>
    </subcellularLocation>
</comment>
<feature type="transmembrane region" description="Helical" evidence="7">
    <location>
        <begin position="5"/>
        <end position="24"/>
    </location>
</feature>